<feature type="region of interest" description="Disordered" evidence="1">
    <location>
        <begin position="160"/>
        <end position="179"/>
    </location>
</feature>
<keyword evidence="2" id="KW-1185">Reference proteome</keyword>
<dbReference type="GeneID" id="110973096"/>
<feature type="compositionally biased region" description="Polar residues" evidence="1">
    <location>
        <begin position="1"/>
        <end position="33"/>
    </location>
</feature>
<gene>
    <name evidence="3" type="primary">LOC110973096</name>
</gene>
<dbReference type="AlphaFoldDB" id="A0A8B7XEV4"/>
<evidence type="ECO:0000313" key="2">
    <source>
        <dbReference type="Proteomes" id="UP000694845"/>
    </source>
</evidence>
<name>A0A8B7XEV4_ACAPL</name>
<proteinExistence type="predicted"/>
<sequence>MRPAVSSRSLPTMSNTRQQQHQLSASDEGSTAGDSIPYRLPKIPCSQQRTHSSPSACSERVTRSEPAGLEQLYKVDYFGSDRLEKYLGKRKTLPSPPYTIAQLQRQEGIHMPTFQKVHIEPVLPCDKVVDSSGDAVPEQTTGRASLSNRDTVTLLGLGRQVSGKPRESPSSVDKPFAWRLSPHNHKNYDNQAIQGQTGPFSRDFVVHCNTPNTWLKMKLKKQRTSWR</sequence>
<feature type="compositionally biased region" description="Polar residues" evidence="1">
    <location>
        <begin position="45"/>
        <end position="56"/>
    </location>
</feature>
<dbReference type="OMA" id="IHCNTPN"/>
<accession>A0A8B7XEV4</accession>
<dbReference type="OrthoDB" id="6147043at2759"/>
<organism evidence="2 3">
    <name type="scientific">Acanthaster planci</name>
    <name type="common">Crown-of-thorns starfish</name>
    <dbReference type="NCBI Taxonomy" id="133434"/>
    <lineage>
        <taxon>Eukaryota</taxon>
        <taxon>Metazoa</taxon>
        <taxon>Echinodermata</taxon>
        <taxon>Eleutherozoa</taxon>
        <taxon>Asterozoa</taxon>
        <taxon>Asteroidea</taxon>
        <taxon>Valvatacea</taxon>
        <taxon>Valvatida</taxon>
        <taxon>Acanthasteridae</taxon>
        <taxon>Acanthaster</taxon>
    </lineage>
</organism>
<dbReference type="KEGG" id="aplc:110973096"/>
<dbReference type="Proteomes" id="UP000694845">
    <property type="component" value="Unplaced"/>
</dbReference>
<reference evidence="3" key="1">
    <citation type="submission" date="2025-08" db="UniProtKB">
        <authorList>
            <consortium name="RefSeq"/>
        </authorList>
    </citation>
    <scope>IDENTIFICATION</scope>
</reference>
<evidence type="ECO:0000313" key="3">
    <source>
        <dbReference type="RefSeq" id="XP_022079278.1"/>
    </source>
</evidence>
<evidence type="ECO:0000256" key="1">
    <source>
        <dbReference type="SAM" id="MobiDB-lite"/>
    </source>
</evidence>
<protein>
    <submittedName>
        <fullName evidence="3">Uncharacterized protein LOC110973096 isoform X1</fullName>
    </submittedName>
</protein>
<feature type="region of interest" description="Disordered" evidence="1">
    <location>
        <begin position="1"/>
        <end position="63"/>
    </location>
</feature>
<dbReference type="RefSeq" id="XP_022079278.1">
    <property type="nucleotide sequence ID" value="XM_022223586.1"/>
</dbReference>